<reference evidence="1 2" key="1">
    <citation type="submission" date="2019-02" db="EMBL/GenBank/DDBJ databases">
        <title>Flavobacterium sp. RD-2-33 isolated from forest soil.</title>
        <authorList>
            <person name="Chaudhary D.K."/>
        </authorList>
    </citation>
    <scope>NUCLEOTIDE SEQUENCE [LARGE SCALE GENOMIC DNA]</scope>
    <source>
        <strain evidence="1 2">RD-2-33</strain>
    </source>
</reference>
<organism evidence="1 2">
    <name type="scientific">Flavobacterium silvisoli</name>
    <dbReference type="NCBI Taxonomy" id="2529433"/>
    <lineage>
        <taxon>Bacteria</taxon>
        <taxon>Pseudomonadati</taxon>
        <taxon>Bacteroidota</taxon>
        <taxon>Flavobacteriia</taxon>
        <taxon>Flavobacteriales</taxon>
        <taxon>Flavobacteriaceae</taxon>
        <taxon>Flavobacterium</taxon>
    </lineage>
</organism>
<proteinExistence type="predicted"/>
<evidence type="ECO:0000313" key="2">
    <source>
        <dbReference type="Proteomes" id="UP000293300"/>
    </source>
</evidence>
<dbReference type="InterPro" id="IPR045534">
    <property type="entry name" value="DUF6428"/>
</dbReference>
<gene>
    <name evidence="1" type="ORF">EZL74_05225</name>
</gene>
<dbReference type="RefSeq" id="WP_131475544.1">
    <property type="nucleotide sequence ID" value="NZ_SJPE01000004.1"/>
</dbReference>
<protein>
    <submittedName>
        <fullName evidence="1">Uncharacterized protein</fullName>
    </submittedName>
</protein>
<sequence>MKLSQIKNELKKLNSIAFQLPNGDLVPGHFHVTEVGKVTKYFIDCGGVVRNEEVVNFQLWEANDYDHRLHPEKLVHIIELSEKVLGLPDAEIEVEYQMKDTIGKFGLDFDGTNFLLISKMTDCLAQDKCGIPAEKMKVKIGELKSKETQCCTPNSNCC</sequence>
<accession>A0A4Q9Z461</accession>
<comment type="caution">
    <text evidence="1">The sequence shown here is derived from an EMBL/GenBank/DDBJ whole genome shotgun (WGS) entry which is preliminary data.</text>
</comment>
<keyword evidence="2" id="KW-1185">Reference proteome</keyword>
<evidence type="ECO:0000313" key="1">
    <source>
        <dbReference type="EMBL" id="TBX70148.1"/>
    </source>
</evidence>
<dbReference type="Proteomes" id="UP000293300">
    <property type="component" value="Unassembled WGS sequence"/>
</dbReference>
<dbReference type="OrthoDB" id="66316at2"/>
<dbReference type="AlphaFoldDB" id="A0A4Q9Z461"/>
<dbReference type="EMBL" id="SJPE01000004">
    <property type="protein sequence ID" value="TBX70148.1"/>
    <property type="molecule type" value="Genomic_DNA"/>
</dbReference>
<name>A0A4Q9Z461_9FLAO</name>
<dbReference type="Pfam" id="PF20001">
    <property type="entry name" value="DUF6428"/>
    <property type="match status" value="1"/>
</dbReference>